<dbReference type="EMBL" id="CP017834">
    <property type="protein sequence ID" value="APJ04052.1"/>
    <property type="molecule type" value="Genomic_DNA"/>
</dbReference>
<gene>
    <name evidence="1" type="ORF">AXG55_09090</name>
</gene>
<dbReference type="Proteomes" id="UP000184731">
    <property type="component" value="Chromosome"/>
</dbReference>
<protein>
    <submittedName>
        <fullName evidence="1">Uncharacterized protein</fullName>
    </submittedName>
</protein>
<dbReference type="KEGG" id="saqi:AXG55_09090"/>
<sequence length="191" mass="21310">MSKGCAGIKILENGIHWRKELLSGTPVQGIATKHRAPAQVVSRAIWLARIPEELKAVIRENPEVFTRGILINGFASKRSACEKNYFKLLRSEVLRMAKEGLGSKPKLPKKERQLKKKKLNKKAIVENEAPCAVSVTTNAIEAMTAEKQIKEALGFHCRVAFNEAGESQVTINLKNKNDLEKFIDMVTANLF</sequence>
<accession>A0A1L4D1H7</accession>
<evidence type="ECO:0000313" key="1">
    <source>
        <dbReference type="EMBL" id="APJ04052.1"/>
    </source>
</evidence>
<reference evidence="1 2" key="1">
    <citation type="submission" date="2016-10" db="EMBL/GenBank/DDBJ databases">
        <title>Silvanigrella aquatica sp. nov., isolated from a freshwater lake located in the Black Forest, Germany, description of Silvanigrellaceae fam. nov., Silvanigrellales ord. nov., reclassification of the order Bdellovibrionales in the class Oligoflexia, reclassification of the families Bacteriovoracaceae and Halobacteriovoraceae in the new order Bacteriovoracales ord. nov., and reclassification of the family Pseudobacteriovoracaceae in the order Oligoflexiales.</title>
        <authorList>
            <person name="Hahn M.W."/>
            <person name="Schmidt J."/>
            <person name="Koll U."/>
            <person name="Rohde M."/>
            <person name="Verbag S."/>
            <person name="Pitt A."/>
            <person name="Nakai R."/>
            <person name="Naganuma T."/>
            <person name="Lang E."/>
        </authorList>
    </citation>
    <scope>NUCLEOTIDE SEQUENCE [LARGE SCALE GENOMIC DNA]</scope>
    <source>
        <strain evidence="1 2">MWH-Nonnen-W8red</strain>
    </source>
</reference>
<proteinExistence type="predicted"/>
<evidence type="ECO:0000313" key="2">
    <source>
        <dbReference type="Proteomes" id="UP000184731"/>
    </source>
</evidence>
<dbReference type="OrthoDB" id="9827021at2"/>
<dbReference type="AlphaFoldDB" id="A0A1L4D1H7"/>
<dbReference type="STRING" id="1915309.AXG55_09090"/>
<name>A0A1L4D1H7_9BACT</name>
<dbReference type="RefSeq" id="WP_148697801.1">
    <property type="nucleotide sequence ID" value="NZ_CP017834.1"/>
</dbReference>
<keyword evidence="2" id="KW-1185">Reference proteome</keyword>
<organism evidence="1 2">
    <name type="scientific">Silvanigrella aquatica</name>
    <dbReference type="NCBI Taxonomy" id="1915309"/>
    <lineage>
        <taxon>Bacteria</taxon>
        <taxon>Pseudomonadati</taxon>
        <taxon>Bdellovibrionota</taxon>
        <taxon>Oligoflexia</taxon>
        <taxon>Silvanigrellales</taxon>
        <taxon>Silvanigrellaceae</taxon>
        <taxon>Silvanigrella</taxon>
    </lineage>
</organism>